<reference evidence="4 5" key="1">
    <citation type="submission" date="2011-08" db="EMBL/GenBank/DDBJ databases">
        <title>The Genome Sequence of Clostridium orbiscindens 1_3_50AFAA.</title>
        <authorList>
            <consortium name="The Broad Institute Genome Sequencing Platform"/>
            <person name="Earl A."/>
            <person name="Ward D."/>
            <person name="Feldgarden M."/>
            <person name="Gevers D."/>
            <person name="Daigneault M."/>
            <person name="Strauss J."/>
            <person name="Allen-Vercoe E."/>
            <person name="Young S.K."/>
            <person name="Zeng Q."/>
            <person name="Gargeya S."/>
            <person name="Fitzgerald M."/>
            <person name="Haas B."/>
            <person name="Abouelleil A."/>
            <person name="Alvarado L."/>
            <person name="Arachchi H.M."/>
            <person name="Berlin A."/>
            <person name="Brown A."/>
            <person name="Chapman S.B."/>
            <person name="Chen Z."/>
            <person name="Dunbar C."/>
            <person name="Freedman E."/>
            <person name="Gearin G."/>
            <person name="Gellesch M."/>
            <person name="Goldberg J."/>
            <person name="Griggs A."/>
            <person name="Gujja S."/>
            <person name="Heiman D."/>
            <person name="Howarth C."/>
            <person name="Larson L."/>
            <person name="Lui A."/>
            <person name="MacDonald P.J.P."/>
            <person name="Montmayeur A."/>
            <person name="Murphy C."/>
            <person name="Neiman D."/>
            <person name="Pearson M."/>
            <person name="Priest M."/>
            <person name="Roberts A."/>
            <person name="Saif S."/>
            <person name="Shea T."/>
            <person name="Shenoy N."/>
            <person name="Sisk P."/>
            <person name="Stolte C."/>
            <person name="Sykes S."/>
            <person name="Wortman J."/>
            <person name="Nusbaum C."/>
            <person name="Birren B."/>
        </authorList>
    </citation>
    <scope>NUCLEOTIDE SEQUENCE [LARGE SCALE GENOMIC DNA]</scope>
    <source>
        <strain evidence="4 5">1_3_50AFAA</strain>
    </source>
</reference>
<dbReference type="eggNOG" id="COG0071">
    <property type="taxonomic scope" value="Bacteria"/>
</dbReference>
<evidence type="ECO:0000259" key="3">
    <source>
        <dbReference type="PROSITE" id="PS01031"/>
    </source>
</evidence>
<dbReference type="InterPro" id="IPR008978">
    <property type="entry name" value="HSP20-like_chaperone"/>
</dbReference>
<dbReference type="AlphaFoldDB" id="A0A096B5G5"/>
<gene>
    <name evidence="4" type="ORF">HMPREF9460_02679</name>
</gene>
<sequence length="142" mass="15987">MFGMLPFERSDDNLFDTFDNFTRNFFRGSNASLPAFRTDIRDAGDKFVLEAELPGFDKGDIKLDVKDGILTITAEHSENQEQKDAKGAYIRRERRYGSFSRSFDITGIDEGSITAAYNNGILELNLPKAVPVVPESRRIAID</sequence>
<dbReference type="PROSITE" id="PS01031">
    <property type="entry name" value="SHSP"/>
    <property type="match status" value="1"/>
</dbReference>
<dbReference type="Gene3D" id="2.60.40.790">
    <property type="match status" value="1"/>
</dbReference>
<dbReference type="InterPro" id="IPR031107">
    <property type="entry name" value="Small_HSP"/>
</dbReference>
<dbReference type="SUPFAM" id="SSF49764">
    <property type="entry name" value="HSP20-like chaperones"/>
    <property type="match status" value="1"/>
</dbReference>
<dbReference type="Pfam" id="PF00011">
    <property type="entry name" value="HSP20"/>
    <property type="match status" value="1"/>
</dbReference>
<evidence type="ECO:0000313" key="5">
    <source>
        <dbReference type="Proteomes" id="UP000029585"/>
    </source>
</evidence>
<accession>A0A096B5G5</accession>
<dbReference type="InterPro" id="IPR002068">
    <property type="entry name" value="A-crystallin/Hsp20_dom"/>
</dbReference>
<comment type="caution">
    <text evidence="4">The sequence shown here is derived from an EMBL/GenBank/DDBJ whole genome shotgun (WGS) entry which is preliminary data.</text>
</comment>
<protein>
    <recommendedName>
        <fullName evidence="3">SHSP domain-containing protein</fullName>
    </recommendedName>
</protein>
<organism evidence="4 5">
    <name type="scientific">Flavonifractor plautii 1_3_50AFAA</name>
    <dbReference type="NCBI Taxonomy" id="742738"/>
    <lineage>
        <taxon>Bacteria</taxon>
        <taxon>Bacillati</taxon>
        <taxon>Bacillota</taxon>
        <taxon>Clostridia</taxon>
        <taxon>Eubacteriales</taxon>
        <taxon>Oscillospiraceae</taxon>
        <taxon>Flavonifractor</taxon>
    </lineage>
</organism>
<keyword evidence="5" id="KW-1185">Reference proteome</keyword>
<dbReference type="PATRIC" id="fig|742738.3.peg.2752"/>
<dbReference type="HOGENOM" id="CLU_046737_8_3_9"/>
<dbReference type="RefSeq" id="WP_007489064.1">
    <property type="nucleotide sequence ID" value="NZ_KN174164.1"/>
</dbReference>
<proteinExistence type="inferred from homology"/>
<evidence type="ECO:0000313" key="4">
    <source>
        <dbReference type="EMBL" id="KGF54638.1"/>
    </source>
</evidence>
<dbReference type="CDD" id="cd06471">
    <property type="entry name" value="ACD_LpsHSP_like"/>
    <property type="match status" value="1"/>
</dbReference>
<dbReference type="Proteomes" id="UP000029585">
    <property type="component" value="Unassembled WGS sequence"/>
</dbReference>
<evidence type="ECO:0000256" key="1">
    <source>
        <dbReference type="PROSITE-ProRule" id="PRU00285"/>
    </source>
</evidence>
<dbReference type="PANTHER" id="PTHR11527">
    <property type="entry name" value="HEAT-SHOCK PROTEIN 20 FAMILY MEMBER"/>
    <property type="match status" value="1"/>
</dbReference>
<feature type="domain" description="SHSP" evidence="3">
    <location>
        <begin position="27"/>
        <end position="142"/>
    </location>
</feature>
<dbReference type="GeneID" id="63972963"/>
<name>A0A096B5G5_FLAPL</name>
<comment type="similarity">
    <text evidence="1 2">Belongs to the small heat shock protein (HSP20) family.</text>
</comment>
<dbReference type="EMBL" id="ADLO01000083">
    <property type="protein sequence ID" value="KGF54638.1"/>
    <property type="molecule type" value="Genomic_DNA"/>
</dbReference>
<evidence type="ECO:0000256" key="2">
    <source>
        <dbReference type="RuleBase" id="RU003616"/>
    </source>
</evidence>